<proteinExistence type="predicted"/>
<evidence type="ECO:0000313" key="2">
    <source>
        <dbReference type="Proteomes" id="UP001596035"/>
    </source>
</evidence>
<evidence type="ECO:0000313" key="1">
    <source>
        <dbReference type="EMBL" id="MFC5239579.1"/>
    </source>
</evidence>
<dbReference type="RefSeq" id="WP_344566419.1">
    <property type="nucleotide sequence ID" value="NZ_BAAATG010000050.1"/>
</dbReference>
<dbReference type="Proteomes" id="UP001596035">
    <property type="component" value="Unassembled WGS sequence"/>
</dbReference>
<dbReference type="EMBL" id="JBHSKN010000007">
    <property type="protein sequence ID" value="MFC5239579.1"/>
    <property type="molecule type" value="Genomic_DNA"/>
</dbReference>
<organism evidence="1 2">
    <name type="scientific">Streptomyces atrovirens</name>
    <dbReference type="NCBI Taxonomy" id="285556"/>
    <lineage>
        <taxon>Bacteria</taxon>
        <taxon>Bacillati</taxon>
        <taxon>Actinomycetota</taxon>
        <taxon>Actinomycetes</taxon>
        <taxon>Kitasatosporales</taxon>
        <taxon>Streptomycetaceae</taxon>
        <taxon>Streptomyces</taxon>
    </lineage>
</organism>
<comment type="caution">
    <text evidence="1">The sequence shown here is derived from an EMBL/GenBank/DDBJ whole genome shotgun (WGS) entry which is preliminary data.</text>
</comment>
<gene>
    <name evidence="1" type="ORF">ACFPWV_06595</name>
</gene>
<sequence>MRPVTDSPDFSRLVPAHKVVGVLPGRGHRAYWRNFENGVPNTEEIIGWLVTQHGDALPFTSDGATAENADLILAPGDDVPTEA</sequence>
<protein>
    <submittedName>
        <fullName evidence="1">Uncharacterized protein</fullName>
    </submittedName>
</protein>
<accession>A0ABW0DP76</accession>
<reference evidence="2" key="1">
    <citation type="journal article" date="2019" name="Int. J. Syst. Evol. Microbiol.">
        <title>The Global Catalogue of Microorganisms (GCM) 10K type strain sequencing project: providing services to taxonomists for standard genome sequencing and annotation.</title>
        <authorList>
            <consortium name="The Broad Institute Genomics Platform"/>
            <consortium name="The Broad Institute Genome Sequencing Center for Infectious Disease"/>
            <person name="Wu L."/>
            <person name="Ma J."/>
        </authorList>
    </citation>
    <scope>NUCLEOTIDE SEQUENCE [LARGE SCALE GENOMIC DNA]</scope>
    <source>
        <strain evidence="2">CGMCC 4.7131</strain>
    </source>
</reference>
<keyword evidence="2" id="KW-1185">Reference proteome</keyword>
<name>A0ABW0DP76_9ACTN</name>